<dbReference type="EMBL" id="FOGI01000011">
    <property type="protein sequence ID" value="SES36093.1"/>
    <property type="molecule type" value="Genomic_DNA"/>
</dbReference>
<feature type="compositionally biased region" description="Gly residues" evidence="1">
    <location>
        <begin position="58"/>
        <end position="70"/>
    </location>
</feature>
<feature type="signal peptide" evidence="2">
    <location>
        <begin position="1"/>
        <end position="27"/>
    </location>
</feature>
<evidence type="ECO:0008006" key="5">
    <source>
        <dbReference type="Google" id="ProtNLM"/>
    </source>
</evidence>
<accession>A0A1H9WRS6</accession>
<feature type="region of interest" description="Disordered" evidence="1">
    <location>
        <begin position="45"/>
        <end position="87"/>
    </location>
</feature>
<proteinExistence type="predicted"/>
<keyword evidence="4" id="KW-1185">Reference proteome</keyword>
<sequence>MLTTKRLSIVSAAVGIGMLLGAAPALAGDNYGNVNCSQTPSPLCDLGAGTSGDPNRPGGNGGSNKPGRPGGNDSSTGRPSKPGDTIVGGDSGLASCSYLRSDYQPPSGGVVTAAYKPPTTNGGVVHAAVFRPTAFRAQAAQPGQGPGAWYVWQCTTQGVTDGLYRPPVWIADGQQPGAALLPSPAELAQMARKQLRLPSPSIAANPAGDQLVNLPTWMWLSGGWGPVSATASVPGVSVTAVATPTSVTWATGDGSTVTCTGAGTPYKAGTDPKAPSPDCGHVYRRSSASQPGQAYPVTATVHWTVTWSGAGQGGTFPDMTTTGNATFRVAESQALNNGGG</sequence>
<dbReference type="STRING" id="155974.SAMN04487818_11181"/>
<evidence type="ECO:0000313" key="4">
    <source>
        <dbReference type="Proteomes" id="UP000199051"/>
    </source>
</evidence>
<gene>
    <name evidence="3" type="ORF">SAMN04487818_11181</name>
</gene>
<feature type="chain" id="PRO_5011474905" description="ATP/GTP-binding protein" evidence="2">
    <location>
        <begin position="28"/>
        <end position="340"/>
    </location>
</feature>
<name>A0A1H9WRS6_9PSEU</name>
<evidence type="ECO:0000256" key="2">
    <source>
        <dbReference type="SAM" id="SignalP"/>
    </source>
</evidence>
<dbReference type="AlphaFoldDB" id="A0A1H9WRS6"/>
<protein>
    <recommendedName>
        <fullName evidence="5">ATP/GTP-binding protein</fullName>
    </recommendedName>
</protein>
<keyword evidence="2" id="KW-0732">Signal</keyword>
<reference evidence="4" key="1">
    <citation type="submission" date="2016-10" db="EMBL/GenBank/DDBJ databases">
        <authorList>
            <person name="Varghese N."/>
            <person name="Submissions S."/>
        </authorList>
    </citation>
    <scope>NUCLEOTIDE SEQUENCE [LARGE SCALE GENOMIC DNA]</scope>
    <source>
        <strain evidence="4">DSM 44260</strain>
    </source>
</reference>
<evidence type="ECO:0000313" key="3">
    <source>
        <dbReference type="EMBL" id="SES36093.1"/>
    </source>
</evidence>
<organism evidence="3 4">
    <name type="scientific">Actinokineospora terrae</name>
    <dbReference type="NCBI Taxonomy" id="155974"/>
    <lineage>
        <taxon>Bacteria</taxon>
        <taxon>Bacillati</taxon>
        <taxon>Actinomycetota</taxon>
        <taxon>Actinomycetes</taxon>
        <taxon>Pseudonocardiales</taxon>
        <taxon>Pseudonocardiaceae</taxon>
        <taxon>Actinokineospora</taxon>
    </lineage>
</organism>
<dbReference type="Proteomes" id="UP000199051">
    <property type="component" value="Unassembled WGS sequence"/>
</dbReference>
<dbReference type="RefSeq" id="WP_092783253.1">
    <property type="nucleotide sequence ID" value="NZ_FOGI01000011.1"/>
</dbReference>
<evidence type="ECO:0000256" key="1">
    <source>
        <dbReference type="SAM" id="MobiDB-lite"/>
    </source>
</evidence>